<evidence type="ECO:0000256" key="1">
    <source>
        <dbReference type="SAM" id="MobiDB-lite"/>
    </source>
</evidence>
<gene>
    <name evidence="2" type="ORF">UV41_C0010G0019</name>
</gene>
<dbReference type="EMBL" id="LCEJ01000010">
    <property type="protein sequence ID" value="KKS70908.1"/>
    <property type="molecule type" value="Genomic_DNA"/>
</dbReference>
<comment type="caution">
    <text evidence="2">The sequence shown here is derived from an EMBL/GenBank/DDBJ whole genome shotgun (WGS) entry which is preliminary data.</text>
</comment>
<feature type="region of interest" description="Disordered" evidence="1">
    <location>
        <begin position="145"/>
        <end position="173"/>
    </location>
</feature>
<dbReference type="Proteomes" id="UP000034785">
    <property type="component" value="Unassembled WGS sequence"/>
</dbReference>
<accession>A0A0G1E8K2</accession>
<protein>
    <submittedName>
        <fullName evidence="2">Uncharacterized protein</fullName>
    </submittedName>
</protein>
<evidence type="ECO:0000313" key="3">
    <source>
        <dbReference type="Proteomes" id="UP000034785"/>
    </source>
</evidence>
<feature type="compositionally biased region" description="Low complexity" evidence="1">
    <location>
        <begin position="145"/>
        <end position="159"/>
    </location>
</feature>
<dbReference type="AlphaFoldDB" id="A0A0G1E8K2"/>
<evidence type="ECO:0000313" key="2">
    <source>
        <dbReference type="EMBL" id="KKS70908.1"/>
    </source>
</evidence>
<name>A0A0G1E8K2_9BACT</name>
<organism evidence="2 3">
    <name type="scientific">Candidatus Daviesbacteria bacterium GW2011_GWA2_42_7</name>
    <dbReference type="NCBI Taxonomy" id="1618425"/>
    <lineage>
        <taxon>Bacteria</taxon>
        <taxon>Candidatus Daviesiibacteriota</taxon>
    </lineage>
</organism>
<sequence>MDAFNTESQQGAELLVGKTPEEIDLLVFQGMFRDNRAPDAIEAMNQRLERLEGSKTGCAADYLVRAELRRAISGHTQEEMEGLARSGLKGEYTQDTLNGMKYLLDRRYGQDLFDLHKGVPYVAEVFVSFAERLTDGISKATTALSPRSAIPSATPATSAEGFAPTYTPTDRSE</sequence>
<reference evidence="2 3" key="1">
    <citation type="journal article" date="2015" name="Nature">
        <title>rRNA introns, odd ribosomes, and small enigmatic genomes across a large radiation of phyla.</title>
        <authorList>
            <person name="Brown C.T."/>
            <person name="Hug L.A."/>
            <person name="Thomas B.C."/>
            <person name="Sharon I."/>
            <person name="Castelle C.J."/>
            <person name="Singh A."/>
            <person name="Wilkins M.J."/>
            <person name="Williams K.H."/>
            <person name="Banfield J.F."/>
        </authorList>
    </citation>
    <scope>NUCLEOTIDE SEQUENCE [LARGE SCALE GENOMIC DNA]</scope>
</reference>
<proteinExistence type="predicted"/>